<proteinExistence type="predicted"/>
<organism evidence="1 2">
    <name type="scientific">Sporanaerobium hydrogeniformans</name>
    <dbReference type="NCBI Taxonomy" id="3072179"/>
    <lineage>
        <taxon>Bacteria</taxon>
        <taxon>Bacillati</taxon>
        <taxon>Bacillota</taxon>
        <taxon>Clostridia</taxon>
        <taxon>Lachnospirales</taxon>
        <taxon>Lachnospiraceae</taxon>
        <taxon>Sporanaerobium</taxon>
    </lineage>
</organism>
<accession>A0AC61DHF2</accession>
<comment type="caution">
    <text evidence="1">The sequence shown here is derived from an EMBL/GenBank/DDBJ whole genome shotgun (WGS) entry which is preliminary data.</text>
</comment>
<evidence type="ECO:0000313" key="2">
    <source>
        <dbReference type="Proteomes" id="UP000224460"/>
    </source>
</evidence>
<dbReference type="Proteomes" id="UP000224460">
    <property type="component" value="Unassembled WGS sequence"/>
</dbReference>
<evidence type="ECO:0000313" key="1">
    <source>
        <dbReference type="EMBL" id="PHV72218.1"/>
    </source>
</evidence>
<keyword evidence="2" id="KW-1185">Reference proteome</keyword>
<dbReference type="EMBL" id="PEDL01000001">
    <property type="protein sequence ID" value="PHV72218.1"/>
    <property type="molecule type" value="Genomic_DNA"/>
</dbReference>
<gene>
    <name evidence="1" type="ORF">CS063_01715</name>
</gene>
<name>A0AC61DHF2_9FIRM</name>
<sequence>MKILMINGSPRKKGNTQLILDLFERLLQEHVGISQDIITVSLREKVIELCHGCRGCMVNSEEFCPCKDEVKDIENKMKKADLILIGSPVYVEDISGLMKNWIDRMAYRCHRPFLNGKRVYLFTTSGAKASNHAIRTLKHAFLAWGAEVIQWDNYSMGIRMEAEIARENLKNRLRSVYN</sequence>
<protein>
    <submittedName>
        <fullName evidence="1">Uncharacterized protein</fullName>
    </submittedName>
</protein>
<reference evidence="1" key="1">
    <citation type="submission" date="2017-10" db="EMBL/GenBank/DDBJ databases">
        <title>Genome sequence of cellulolytic Lachnospiraceae bacterium XHS1971 isolated from hotspring sediment.</title>
        <authorList>
            <person name="Vasudevan G."/>
            <person name="Joshi A.J."/>
            <person name="Hivarkar S."/>
            <person name="Lanjekar V.B."/>
            <person name="Dhakephalkar P.K."/>
            <person name="Dagar S."/>
        </authorList>
    </citation>
    <scope>NUCLEOTIDE SEQUENCE</scope>
    <source>
        <strain evidence="1">XHS1971</strain>
    </source>
</reference>